<name>A0A8R1IBP8_CAEJA</name>
<dbReference type="EnsemblMetazoa" id="CJA28812.1">
    <property type="protein sequence ID" value="CJA28812.1"/>
    <property type="gene ID" value="WBGene00184386"/>
</dbReference>
<reference evidence="3" key="2">
    <citation type="submission" date="2022-06" db="UniProtKB">
        <authorList>
            <consortium name="EnsemblMetazoa"/>
        </authorList>
    </citation>
    <scope>IDENTIFICATION</scope>
    <source>
        <strain evidence="3">DF5081</strain>
    </source>
</reference>
<protein>
    <submittedName>
        <fullName evidence="3">Uncharacterized protein</fullName>
    </submittedName>
</protein>
<accession>A0A8R1IBP8</accession>
<dbReference type="AlphaFoldDB" id="A0A8R1IBP8"/>
<evidence type="ECO:0000313" key="3">
    <source>
        <dbReference type="EnsemblMetazoa" id="CJA28812.1"/>
    </source>
</evidence>
<feature type="coiled-coil region" evidence="1">
    <location>
        <begin position="141"/>
        <end position="168"/>
    </location>
</feature>
<dbReference type="Proteomes" id="UP000005237">
    <property type="component" value="Unassembled WGS sequence"/>
</dbReference>
<evidence type="ECO:0000256" key="1">
    <source>
        <dbReference type="SAM" id="Coils"/>
    </source>
</evidence>
<proteinExistence type="predicted"/>
<feature type="compositionally biased region" description="Basic and acidic residues" evidence="2">
    <location>
        <begin position="129"/>
        <end position="141"/>
    </location>
</feature>
<keyword evidence="4" id="KW-1185">Reference proteome</keyword>
<organism evidence="3 4">
    <name type="scientific">Caenorhabditis japonica</name>
    <dbReference type="NCBI Taxonomy" id="281687"/>
    <lineage>
        <taxon>Eukaryota</taxon>
        <taxon>Metazoa</taxon>
        <taxon>Ecdysozoa</taxon>
        <taxon>Nematoda</taxon>
        <taxon>Chromadorea</taxon>
        <taxon>Rhabditida</taxon>
        <taxon>Rhabditina</taxon>
        <taxon>Rhabditomorpha</taxon>
        <taxon>Rhabditoidea</taxon>
        <taxon>Rhabditidae</taxon>
        <taxon>Peloderinae</taxon>
        <taxon>Caenorhabditis</taxon>
    </lineage>
</organism>
<evidence type="ECO:0000256" key="2">
    <source>
        <dbReference type="SAM" id="MobiDB-lite"/>
    </source>
</evidence>
<reference evidence="4" key="1">
    <citation type="submission" date="2010-08" db="EMBL/GenBank/DDBJ databases">
        <authorList>
            <consortium name="Caenorhabditis japonica Sequencing Consortium"/>
            <person name="Wilson R.K."/>
        </authorList>
    </citation>
    <scope>NUCLEOTIDE SEQUENCE [LARGE SCALE GENOMIC DNA]</scope>
    <source>
        <strain evidence="4">DF5081</strain>
    </source>
</reference>
<evidence type="ECO:0000313" key="4">
    <source>
        <dbReference type="Proteomes" id="UP000005237"/>
    </source>
</evidence>
<sequence length="174" mass="20067">MSRAVRVTVVENPFIVEKSETSIDDLIFKALENREQNNNNNNNNNNNSNVNKNTELEPLKVETNPNALPMHQHQNPIQVDPRSPPPKRSIQELLEMERLENEQHQQNAPAPKAPVMSISKGSSPRRQNFVRENEDGNELEKKLVAQRMKKYTEELEYLKNKSVDVLDEIMRSVS</sequence>
<keyword evidence="1" id="KW-0175">Coiled coil</keyword>
<feature type="region of interest" description="Disordered" evidence="2">
    <location>
        <begin position="66"/>
        <end position="141"/>
    </location>
</feature>